<evidence type="ECO:0000313" key="2">
    <source>
        <dbReference type="EnsemblPlants" id="Pp3c15_7780V3.1"/>
    </source>
</evidence>
<dbReference type="Gramene" id="Pp3c15_7780V3.1">
    <property type="protein sequence ID" value="Pp3c15_7780V3.1"/>
    <property type="gene ID" value="Pp3c15_7780"/>
</dbReference>
<reference evidence="1 3" key="2">
    <citation type="journal article" date="2018" name="Plant J.">
        <title>The Physcomitrella patens chromosome-scale assembly reveals moss genome structure and evolution.</title>
        <authorList>
            <person name="Lang D."/>
            <person name="Ullrich K.K."/>
            <person name="Murat F."/>
            <person name="Fuchs J."/>
            <person name="Jenkins J."/>
            <person name="Haas F.B."/>
            <person name="Piednoel M."/>
            <person name="Gundlach H."/>
            <person name="Van Bel M."/>
            <person name="Meyberg R."/>
            <person name="Vives C."/>
            <person name="Morata J."/>
            <person name="Symeonidi A."/>
            <person name="Hiss M."/>
            <person name="Muchero W."/>
            <person name="Kamisugi Y."/>
            <person name="Saleh O."/>
            <person name="Blanc G."/>
            <person name="Decker E.L."/>
            <person name="van Gessel N."/>
            <person name="Grimwood J."/>
            <person name="Hayes R.D."/>
            <person name="Graham S.W."/>
            <person name="Gunter L.E."/>
            <person name="McDaniel S.F."/>
            <person name="Hoernstein S.N.W."/>
            <person name="Larsson A."/>
            <person name="Li F.W."/>
            <person name="Perroud P.F."/>
            <person name="Phillips J."/>
            <person name="Ranjan P."/>
            <person name="Rokshar D.S."/>
            <person name="Rothfels C.J."/>
            <person name="Schneider L."/>
            <person name="Shu S."/>
            <person name="Stevenson D.W."/>
            <person name="Thummler F."/>
            <person name="Tillich M."/>
            <person name="Villarreal Aguilar J.C."/>
            <person name="Widiez T."/>
            <person name="Wong G.K."/>
            <person name="Wymore A."/>
            <person name="Zhang Y."/>
            <person name="Zimmer A.D."/>
            <person name="Quatrano R.S."/>
            <person name="Mayer K.F.X."/>
            <person name="Goodstein D."/>
            <person name="Casacuberta J.M."/>
            <person name="Vandepoele K."/>
            <person name="Reski R."/>
            <person name="Cuming A.C."/>
            <person name="Tuskan G.A."/>
            <person name="Maumus F."/>
            <person name="Salse J."/>
            <person name="Schmutz J."/>
            <person name="Rensing S.A."/>
        </authorList>
    </citation>
    <scope>NUCLEOTIDE SEQUENCE [LARGE SCALE GENOMIC DNA]</scope>
    <source>
        <strain evidence="2 3">cv. Gransden 2004</strain>
    </source>
</reference>
<sequence length="30" mass="3803">MAGFLIWNNHLWQRTPKEPMHELRRWLRSV</sequence>
<organism evidence="1">
    <name type="scientific">Physcomitrium patens</name>
    <name type="common">Spreading-leaved earth moss</name>
    <name type="synonym">Physcomitrella patens</name>
    <dbReference type="NCBI Taxonomy" id="3218"/>
    <lineage>
        <taxon>Eukaryota</taxon>
        <taxon>Viridiplantae</taxon>
        <taxon>Streptophyta</taxon>
        <taxon>Embryophyta</taxon>
        <taxon>Bryophyta</taxon>
        <taxon>Bryophytina</taxon>
        <taxon>Bryopsida</taxon>
        <taxon>Funariidae</taxon>
        <taxon>Funariales</taxon>
        <taxon>Funariaceae</taxon>
        <taxon>Physcomitrium</taxon>
    </lineage>
</organism>
<accession>A0A2K1JCF9</accession>
<evidence type="ECO:0000313" key="1">
    <source>
        <dbReference type="EMBL" id="PNR39198.1"/>
    </source>
</evidence>
<protein>
    <submittedName>
        <fullName evidence="1 2">Uncharacterized protein</fullName>
    </submittedName>
</protein>
<reference evidence="2" key="3">
    <citation type="submission" date="2020-12" db="UniProtKB">
        <authorList>
            <consortium name="EnsemblPlants"/>
        </authorList>
    </citation>
    <scope>IDENTIFICATION</scope>
</reference>
<gene>
    <name evidence="1" type="ORF">PHYPA_019476</name>
</gene>
<dbReference type="Proteomes" id="UP000006727">
    <property type="component" value="Chromosome 15"/>
</dbReference>
<keyword evidence="3" id="KW-1185">Reference proteome</keyword>
<dbReference type="InParanoid" id="A0A2K1JCF9"/>
<name>A0A2K1JCF9_PHYPA</name>
<dbReference type="AlphaFoldDB" id="A0A2K1JCF9"/>
<dbReference type="EnsemblPlants" id="Pp3c15_7780V3.1">
    <property type="protein sequence ID" value="Pp3c15_7780V3.1"/>
    <property type="gene ID" value="Pp3c15_7780"/>
</dbReference>
<reference evidence="1 3" key="1">
    <citation type="journal article" date="2008" name="Science">
        <title>The Physcomitrella genome reveals evolutionary insights into the conquest of land by plants.</title>
        <authorList>
            <person name="Rensing S."/>
            <person name="Lang D."/>
            <person name="Zimmer A."/>
            <person name="Terry A."/>
            <person name="Salamov A."/>
            <person name="Shapiro H."/>
            <person name="Nishiyama T."/>
            <person name="Perroud P.-F."/>
            <person name="Lindquist E."/>
            <person name="Kamisugi Y."/>
            <person name="Tanahashi T."/>
            <person name="Sakakibara K."/>
            <person name="Fujita T."/>
            <person name="Oishi K."/>
            <person name="Shin-I T."/>
            <person name="Kuroki Y."/>
            <person name="Toyoda A."/>
            <person name="Suzuki Y."/>
            <person name="Hashimoto A."/>
            <person name="Yamaguchi K."/>
            <person name="Sugano A."/>
            <person name="Kohara Y."/>
            <person name="Fujiyama A."/>
            <person name="Anterola A."/>
            <person name="Aoki S."/>
            <person name="Ashton N."/>
            <person name="Barbazuk W.B."/>
            <person name="Barker E."/>
            <person name="Bennetzen J."/>
            <person name="Bezanilla M."/>
            <person name="Blankenship R."/>
            <person name="Cho S.H."/>
            <person name="Dutcher S."/>
            <person name="Estelle M."/>
            <person name="Fawcett J.A."/>
            <person name="Gundlach H."/>
            <person name="Hanada K."/>
            <person name="Heyl A."/>
            <person name="Hicks K.A."/>
            <person name="Hugh J."/>
            <person name="Lohr M."/>
            <person name="Mayer K."/>
            <person name="Melkozernov A."/>
            <person name="Murata T."/>
            <person name="Nelson D."/>
            <person name="Pils B."/>
            <person name="Prigge M."/>
            <person name="Reiss B."/>
            <person name="Renner T."/>
            <person name="Rombauts S."/>
            <person name="Rushton P."/>
            <person name="Sanderfoot A."/>
            <person name="Schween G."/>
            <person name="Shiu S.-H."/>
            <person name="Stueber K."/>
            <person name="Theodoulou F.L."/>
            <person name="Tu H."/>
            <person name="Van de Peer Y."/>
            <person name="Verrier P.J."/>
            <person name="Waters E."/>
            <person name="Wood A."/>
            <person name="Yang L."/>
            <person name="Cove D."/>
            <person name="Cuming A."/>
            <person name="Hasebe M."/>
            <person name="Lucas S."/>
            <person name="Mishler D.B."/>
            <person name="Reski R."/>
            <person name="Grigoriev I."/>
            <person name="Quatrano R.S."/>
            <person name="Boore J.L."/>
        </authorList>
    </citation>
    <scope>NUCLEOTIDE SEQUENCE [LARGE SCALE GENOMIC DNA]</scope>
    <source>
        <strain evidence="2 3">cv. Gransden 2004</strain>
    </source>
</reference>
<dbReference type="EMBL" id="ABEU02000015">
    <property type="protein sequence ID" value="PNR39198.1"/>
    <property type="molecule type" value="Genomic_DNA"/>
</dbReference>
<proteinExistence type="predicted"/>
<evidence type="ECO:0000313" key="3">
    <source>
        <dbReference type="Proteomes" id="UP000006727"/>
    </source>
</evidence>